<dbReference type="SUPFAM" id="SSF56112">
    <property type="entry name" value="Protein kinase-like (PK-like)"/>
    <property type="match status" value="1"/>
</dbReference>
<dbReference type="EMBL" id="NHYE01000885">
    <property type="protein sequence ID" value="PPR01968.1"/>
    <property type="molecule type" value="Genomic_DNA"/>
</dbReference>
<dbReference type="AlphaFoldDB" id="A0A409YG54"/>
<comment type="caution">
    <text evidence="2">The sequence shown here is derived from an EMBL/GenBank/DDBJ whole genome shotgun (WGS) entry which is preliminary data.</text>
</comment>
<dbReference type="InterPro" id="IPR002575">
    <property type="entry name" value="Aminoglycoside_PTrfase"/>
</dbReference>
<dbReference type="PANTHER" id="PTHR21310">
    <property type="entry name" value="AMINOGLYCOSIDE PHOSPHOTRANSFERASE-RELATED-RELATED"/>
    <property type="match status" value="1"/>
</dbReference>
<feature type="domain" description="Aminoglycoside phosphotransferase" evidence="1">
    <location>
        <begin position="94"/>
        <end position="321"/>
    </location>
</feature>
<evidence type="ECO:0000313" key="3">
    <source>
        <dbReference type="Proteomes" id="UP000284706"/>
    </source>
</evidence>
<keyword evidence="3" id="KW-1185">Reference proteome</keyword>
<name>A0A409YG54_9AGAR</name>
<dbReference type="InterPro" id="IPR011009">
    <property type="entry name" value="Kinase-like_dom_sf"/>
</dbReference>
<dbReference type="Gene3D" id="3.90.1200.10">
    <property type="match status" value="1"/>
</dbReference>
<dbReference type="Gene3D" id="3.30.200.150">
    <property type="match status" value="1"/>
</dbReference>
<sequence>MDRKTSPCKPFFNIPSILNPSIVPLLLWDAKGNEIRDNFPVAHPYPDLLSEDADLVPFDFEKMAVKVKELSNSKVTSLEPIAKNHYTVIDAVTENDKHFIIRVVRLVATSPDLDVVQDRFRRECELMEWLNSALTSLPIPRLHYYAVDEPYPYMIMEKCDGELLADHFGLFSFEAKVANIRSYARTAVELFKMKAPEGVGSLTSFERGADQHSHTVILGPSVMSSDPPTAMPSITDYFKWLLQTKRGSSKLGETEKELEDAHSALNRLEKLIFDCISSYDPAILKCIPSHEDLGPHNVLTDTSGMITGVIDWEFHMVKPAVLAVSYPSWIRYDGRRDPRFMHPDGAASCIWFSSPGDAAKLRGIYDEASQRPERAL</sequence>
<accession>A0A409YG54</accession>
<dbReference type="Pfam" id="PF01636">
    <property type="entry name" value="APH"/>
    <property type="match status" value="1"/>
</dbReference>
<organism evidence="2 3">
    <name type="scientific">Gymnopilus dilepis</name>
    <dbReference type="NCBI Taxonomy" id="231916"/>
    <lineage>
        <taxon>Eukaryota</taxon>
        <taxon>Fungi</taxon>
        <taxon>Dikarya</taxon>
        <taxon>Basidiomycota</taxon>
        <taxon>Agaricomycotina</taxon>
        <taxon>Agaricomycetes</taxon>
        <taxon>Agaricomycetidae</taxon>
        <taxon>Agaricales</taxon>
        <taxon>Agaricineae</taxon>
        <taxon>Hymenogastraceae</taxon>
        <taxon>Gymnopilus</taxon>
    </lineage>
</organism>
<gene>
    <name evidence="2" type="ORF">CVT26_008750</name>
</gene>
<dbReference type="InParanoid" id="A0A409YG54"/>
<dbReference type="Proteomes" id="UP000284706">
    <property type="component" value="Unassembled WGS sequence"/>
</dbReference>
<protein>
    <recommendedName>
        <fullName evidence="1">Aminoglycoside phosphotransferase domain-containing protein</fullName>
    </recommendedName>
</protein>
<proteinExistence type="predicted"/>
<dbReference type="OrthoDB" id="10003767at2759"/>
<dbReference type="InterPro" id="IPR051678">
    <property type="entry name" value="AGP_Transferase"/>
</dbReference>
<evidence type="ECO:0000259" key="1">
    <source>
        <dbReference type="Pfam" id="PF01636"/>
    </source>
</evidence>
<dbReference type="PANTHER" id="PTHR21310:SF13">
    <property type="entry name" value="AMINOGLYCOSIDE PHOSPHOTRANSFERASE DOMAIN-CONTAINING PROTEIN"/>
    <property type="match status" value="1"/>
</dbReference>
<evidence type="ECO:0000313" key="2">
    <source>
        <dbReference type="EMBL" id="PPR01968.1"/>
    </source>
</evidence>
<reference evidence="2 3" key="1">
    <citation type="journal article" date="2018" name="Evol. Lett.">
        <title>Horizontal gene cluster transfer increased hallucinogenic mushroom diversity.</title>
        <authorList>
            <person name="Reynolds H.T."/>
            <person name="Vijayakumar V."/>
            <person name="Gluck-Thaler E."/>
            <person name="Korotkin H.B."/>
            <person name="Matheny P.B."/>
            <person name="Slot J.C."/>
        </authorList>
    </citation>
    <scope>NUCLEOTIDE SEQUENCE [LARGE SCALE GENOMIC DNA]</scope>
    <source>
        <strain evidence="2 3">SRW20</strain>
    </source>
</reference>